<reference evidence="2 3" key="1">
    <citation type="submission" date="2023-08" db="EMBL/GenBank/DDBJ databases">
        <title>Implementing the SeqCode for naming new Mesorhizobium species isolated from Vachellia karroo root nodules.</title>
        <authorList>
            <person name="Van Lill M."/>
        </authorList>
    </citation>
    <scope>NUCLEOTIDE SEQUENCE [LARGE SCALE GENOMIC DNA]</scope>
    <source>
        <strain evidence="2 3">VK3E</strain>
    </source>
</reference>
<sequence length="102" mass="11335">MVDRASRLGGRIHPVLRDSLGNLVRAMNCYYSNLIEGHDTHPIDIDRALKGDYANDAKRRNLQIEAQAHIDVQRLIDEGADQHPSPSNSCFGSPGVLQQTSR</sequence>
<feature type="region of interest" description="Disordered" evidence="1">
    <location>
        <begin position="77"/>
        <end position="102"/>
    </location>
</feature>
<name>A0ABU4X7G6_9HYPH</name>
<dbReference type="Gene3D" id="1.10.3290.10">
    <property type="entry name" value="Fido-like domain"/>
    <property type="match status" value="1"/>
</dbReference>
<dbReference type="InterPro" id="IPR036597">
    <property type="entry name" value="Fido-like_dom_sf"/>
</dbReference>
<comment type="caution">
    <text evidence="2">The sequence shown here is derived from an EMBL/GenBank/DDBJ whole genome shotgun (WGS) entry which is preliminary data.</text>
</comment>
<organism evidence="2 3">
    <name type="scientific">Mesorhizobium australafricanum</name>
    <dbReference type="NCBI Taxonomy" id="3072311"/>
    <lineage>
        <taxon>Bacteria</taxon>
        <taxon>Pseudomonadati</taxon>
        <taxon>Pseudomonadota</taxon>
        <taxon>Alphaproteobacteria</taxon>
        <taxon>Hyphomicrobiales</taxon>
        <taxon>Phyllobacteriaceae</taxon>
        <taxon>Mesorhizobium</taxon>
    </lineage>
</organism>
<protein>
    <submittedName>
        <fullName evidence="2">Uncharacterized protein</fullName>
    </submittedName>
</protein>
<evidence type="ECO:0000256" key="1">
    <source>
        <dbReference type="SAM" id="MobiDB-lite"/>
    </source>
</evidence>
<keyword evidence="3" id="KW-1185">Reference proteome</keyword>
<dbReference type="EMBL" id="JAVIIS010000053">
    <property type="protein sequence ID" value="MDX8443077.1"/>
    <property type="molecule type" value="Genomic_DNA"/>
</dbReference>
<dbReference type="Proteomes" id="UP001272097">
    <property type="component" value="Unassembled WGS sequence"/>
</dbReference>
<evidence type="ECO:0000313" key="3">
    <source>
        <dbReference type="Proteomes" id="UP001272097"/>
    </source>
</evidence>
<evidence type="ECO:0000313" key="2">
    <source>
        <dbReference type="EMBL" id="MDX8443077.1"/>
    </source>
</evidence>
<feature type="compositionally biased region" description="Polar residues" evidence="1">
    <location>
        <begin position="84"/>
        <end position="102"/>
    </location>
</feature>
<accession>A0ABU4X7G6</accession>
<gene>
    <name evidence="2" type="ORF">RFM51_26245</name>
</gene>
<proteinExistence type="predicted"/>